<proteinExistence type="predicted"/>
<dbReference type="HOGENOM" id="CLU_1385950_0_0_1"/>
<dbReference type="InParanoid" id="M4F7A2"/>
<accession>M4F7A2</accession>
<dbReference type="Proteomes" id="UP000011750">
    <property type="component" value="Unassembled WGS sequence"/>
</dbReference>
<reference evidence="1" key="3">
    <citation type="submission" date="2023-03" db="UniProtKB">
        <authorList>
            <consortium name="EnsemblPlants"/>
        </authorList>
    </citation>
    <scope>IDENTIFICATION</scope>
    <source>
        <strain evidence="1">cv. Chiifu-401-42</strain>
    </source>
</reference>
<reference evidence="2" key="1">
    <citation type="journal article" date="2011" name="Nat. Genet.">
        <title>The genome of the mesopolyploid crop species Brassica rapa.</title>
        <authorList>
            <consortium name="Brassica rapa Genome Sequencing Project Consortium"/>
            <person name="Wang X."/>
            <person name="Wang H."/>
            <person name="Wang J."/>
            <person name="Sun R."/>
            <person name="Wu J."/>
            <person name="Liu S."/>
            <person name="Bai Y."/>
            <person name="Mun J.H."/>
            <person name="Bancroft I."/>
            <person name="Cheng F."/>
            <person name="Huang S."/>
            <person name="Li X."/>
            <person name="Hua W."/>
            <person name="Wang J."/>
            <person name="Wang X."/>
            <person name="Freeling M."/>
            <person name="Pires J.C."/>
            <person name="Paterson A.H."/>
            <person name="Chalhoub B."/>
            <person name="Wang B."/>
            <person name="Hayward A."/>
            <person name="Sharpe A.G."/>
            <person name="Park B.S."/>
            <person name="Weisshaar B."/>
            <person name="Liu B."/>
            <person name="Li B."/>
            <person name="Liu B."/>
            <person name="Tong C."/>
            <person name="Song C."/>
            <person name="Duran C."/>
            <person name="Peng C."/>
            <person name="Geng C."/>
            <person name="Koh C."/>
            <person name="Lin C."/>
            <person name="Edwards D."/>
            <person name="Mu D."/>
            <person name="Shen D."/>
            <person name="Soumpourou E."/>
            <person name="Li F."/>
            <person name="Fraser F."/>
            <person name="Conant G."/>
            <person name="Lassalle G."/>
            <person name="King G.J."/>
            <person name="Bonnema G."/>
            <person name="Tang H."/>
            <person name="Wang H."/>
            <person name="Belcram H."/>
            <person name="Zhou H."/>
            <person name="Hirakawa H."/>
            <person name="Abe H."/>
            <person name="Guo H."/>
            <person name="Wang H."/>
            <person name="Jin H."/>
            <person name="Parkin I.A."/>
            <person name="Batley J."/>
            <person name="Kim J.S."/>
            <person name="Just J."/>
            <person name="Li J."/>
            <person name="Xu J."/>
            <person name="Deng J."/>
            <person name="Kim J.A."/>
            <person name="Li J."/>
            <person name="Yu J."/>
            <person name="Meng J."/>
            <person name="Wang J."/>
            <person name="Min J."/>
            <person name="Poulain J."/>
            <person name="Wang J."/>
            <person name="Hatakeyama K."/>
            <person name="Wu K."/>
            <person name="Wang L."/>
            <person name="Fang L."/>
            <person name="Trick M."/>
            <person name="Links M.G."/>
            <person name="Zhao M."/>
            <person name="Jin M."/>
            <person name="Ramchiary N."/>
            <person name="Drou N."/>
            <person name="Berkman P.J."/>
            <person name="Cai Q."/>
            <person name="Huang Q."/>
            <person name="Li R."/>
            <person name="Tabata S."/>
            <person name="Cheng S."/>
            <person name="Zhang S."/>
            <person name="Zhang S."/>
            <person name="Huang S."/>
            <person name="Sato S."/>
            <person name="Sun S."/>
            <person name="Kwon S.J."/>
            <person name="Choi S.R."/>
            <person name="Lee T.H."/>
            <person name="Fan W."/>
            <person name="Zhao X."/>
            <person name="Tan X."/>
            <person name="Xu X."/>
            <person name="Wang Y."/>
            <person name="Qiu Y."/>
            <person name="Yin Y."/>
            <person name="Li Y."/>
            <person name="Du Y."/>
            <person name="Liao Y."/>
            <person name="Lim Y."/>
            <person name="Narusaka Y."/>
            <person name="Wang Y."/>
            <person name="Wang Z."/>
            <person name="Li Z."/>
            <person name="Wang Z."/>
            <person name="Xiong Z."/>
            <person name="Zhang Z."/>
        </authorList>
    </citation>
    <scope>NUCLEOTIDE SEQUENCE [LARGE SCALE GENOMIC DNA]</scope>
    <source>
        <strain evidence="2">cv. Chiifu-401-42</strain>
    </source>
</reference>
<organism evidence="1 2">
    <name type="scientific">Brassica campestris</name>
    <name type="common">Field mustard</name>
    <dbReference type="NCBI Taxonomy" id="3711"/>
    <lineage>
        <taxon>Eukaryota</taxon>
        <taxon>Viridiplantae</taxon>
        <taxon>Streptophyta</taxon>
        <taxon>Embryophyta</taxon>
        <taxon>Tracheophyta</taxon>
        <taxon>Spermatophyta</taxon>
        <taxon>Magnoliopsida</taxon>
        <taxon>eudicotyledons</taxon>
        <taxon>Gunneridae</taxon>
        <taxon>Pentapetalae</taxon>
        <taxon>rosids</taxon>
        <taxon>malvids</taxon>
        <taxon>Brassicales</taxon>
        <taxon>Brassicaceae</taxon>
        <taxon>Brassiceae</taxon>
        <taxon>Brassica</taxon>
    </lineage>
</organism>
<dbReference type="EnsemblPlants" id="Bra036962.1">
    <property type="protein sequence ID" value="Bra036962.1-P"/>
    <property type="gene ID" value="Bra036962"/>
</dbReference>
<sequence length="197" mass="22322">MRRLTGGAERSLNHLELKLNKGGFSVSLTFESFVTTLVEGVMKTLKDDFEEEPFDYQHQGPLLGTRIPIYLGPIYDEEDKPGPIFDETTPSITSIIMESQLCFDPNYAITCLETLLVINSYFDVRFEKLKRGVSARDDQEDSPGDEVLAIDQGRRGRMVRPSREADGKILIFGFHSSSFLIRESFSTIVLRFSKVVE</sequence>
<dbReference type="AlphaFoldDB" id="M4F7A2"/>
<name>M4F7A2_BRACM</name>
<evidence type="ECO:0000313" key="2">
    <source>
        <dbReference type="Proteomes" id="UP000011750"/>
    </source>
</evidence>
<reference evidence="2" key="2">
    <citation type="journal article" date="2018" name="Hortic Res">
        <title>Improved Brassica rapa reference genome by single-molecule sequencing and chromosome conformation capture technologies.</title>
        <authorList>
            <person name="Zhang L."/>
            <person name="Cai X."/>
            <person name="Wu J."/>
            <person name="Liu M."/>
            <person name="Grob S."/>
            <person name="Cheng F."/>
            <person name="Liang J."/>
            <person name="Cai C."/>
            <person name="Liu Z."/>
            <person name="Liu B."/>
            <person name="Wang F."/>
            <person name="Li S."/>
            <person name="Liu F."/>
            <person name="Li X."/>
            <person name="Cheng L."/>
            <person name="Yang W."/>
            <person name="Li M.H."/>
            <person name="Grossniklaus U."/>
            <person name="Zheng H."/>
            <person name="Wang X."/>
        </authorList>
    </citation>
    <scope>NUCLEOTIDE SEQUENCE [LARGE SCALE GENOMIC DNA]</scope>
    <source>
        <strain evidence="2">cv. Chiifu-401-42</strain>
    </source>
</reference>
<evidence type="ECO:0000313" key="1">
    <source>
        <dbReference type="EnsemblPlants" id="Bra036962.1-P"/>
    </source>
</evidence>
<dbReference type="Gramene" id="Bra036962.1">
    <property type="protein sequence ID" value="Bra036962.1-P"/>
    <property type="gene ID" value="Bra036962"/>
</dbReference>
<keyword evidence="2" id="KW-1185">Reference proteome</keyword>
<protein>
    <submittedName>
        <fullName evidence="1">Uncharacterized protein</fullName>
    </submittedName>
</protein>